<dbReference type="EMBL" id="LT559118">
    <property type="protein sequence ID" value="SBO97407.1"/>
    <property type="molecule type" value="Genomic_DNA"/>
</dbReference>
<proteinExistence type="predicted"/>
<sequence length="102" mass="10749">MAGGLLLGAARRRGRDGRRRDAAGAARPGGAPGAAAHAVAARPGDADRFVPPPLLRGYLRLGSWVCGEPAHDGDFGTADFFMLLSMANVNARYLRYFLGEPL</sequence>
<organism evidence="2">
    <name type="scientific">Nonomuraea gerenzanensis</name>
    <dbReference type="NCBI Taxonomy" id="93944"/>
    <lineage>
        <taxon>Bacteria</taxon>
        <taxon>Bacillati</taxon>
        <taxon>Actinomycetota</taxon>
        <taxon>Actinomycetes</taxon>
        <taxon>Streptosporangiales</taxon>
        <taxon>Streptosporangiaceae</taxon>
        <taxon>Nonomuraea</taxon>
    </lineage>
</organism>
<reference evidence="2" key="1">
    <citation type="submission" date="2016-04" db="EMBL/GenBank/DDBJ databases">
        <authorList>
            <person name="Evans L.H."/>
            <person name="Alamgir A."/>
            <person name="Owens N."/>
            <person name="Weber N.D."/>
            <person name="Virtaneva K."/>
            <person name="Barbian K."/>
            <person name="Babar A."/>
            <person name="Rosenke K."/>
        </authorList>
    </citation>
    <scope>NUCLEOTIDE SEQUENCE</scope>
    <source>
        <strain evidence="2">Nono1</strain>
    </source>
</reference>
<feature type="compositionally biased region" description="Low complexity" evidence="1">
    <location>
        <begin position="23"/>
        <end position="37"/>
    </location>
</feature>
<protein>
    <submittedName>
        <fullName evidence="2">Putative hemolysin</fullName>
    </submittedName>
</protein>
<dbReference type="AlphaFoldDB" id="A0A1M4EEL6"/>
<accession>A0A1M4EEL6</accession>
<evidence type="ECO:0000313" key="2">
    <source>
        <dbReference type="EMBL" id="SBO97407.1"/>
    </source>
</evidence>
<feature type="region of interest" description="Disordered" evidence="1">
    <location>
        <begin position="1"/>
        <end position="37"/>
    </location>
</feature>
<name>A0A1M4EEL6_9ACTN</name>
<evidence type="ECO:0000256" key="1">
    <source>
        <dbReference type="SAM" id="MobiDB-lite"/>
    </source>
</evidence>
<gene>
    <name evidence="2" type="ORF">BN4615_P6923</name>
</gene>